<dbReference type="GO" id="GO:0000155">
    <property type="term" value="F:phosphorelay sensor kinase activity"/>
    <property type="evidence" value="ECO:0007669"/>
    <property type="project" value="InterPro"/>
</dbReference>
<evidence type="ECO:0000256" key="5">
    <source>
        <dbReference type="ARBA" id="ARBA00022475"/>
    </source>
</evidence>
<dbReference type="Proteomes" id="UP000184241">
    <property type="component" value="Unassembled WGS sequence"/>
</dbReference>
<dbReference type="EC" id="2.7.13.3" evidence="4"/>
<dbReference type="InterPro" id="IPR035965">
    <property type="entry name" value="PAS-like_dom_sf"/>
</dbReference>
<dbReference type="InterPro" id="IPR036097">
    <property type="entry name" value="HisK_dim/P_sf"/>
</dbReference>
<evidence type="ECO:0000256" key="11">
    <source>
        <dbReference type="ARBA" id="ARBA00023012"/>
    </source>
</evidence>
<evidence type="ECO:0000259" key="14">
    <source>
        <dbReference type="PROSITE" id="PS50109"/>
    </source>
</evidence>
<evidence type="ECO:0000256" key="13">
    <source>
        <dbReference type="SAM" id="Phobius"/>
    </source>
</evidence>
<dbReference type="PRINTS" id="PR00344">
    <property type="entry name" value="BCTRLSENSOR"/>
</dbReference>
<dbReference type="SMART" id="SM00091">
    <property type="entry name" value="PAS"/>
    <property type="match status" value="1"/>
</dbReference>
<dbReference type="Gene3D" id="6.10.340.10">
    <property type="match status" value="1"/>
</dbReference>
<dbReference type="PANTHER" id="PTHR45453">
    <property type="entry name" value="PHOSPHATE REGULON SENSOR PROTEIN PHOR"/>
    <property type="match status" value="1"/>
</dbReference>
<dbReference type="CDD" id="cd00130">
    <property type="entry name" value="PAS"/>
    <property type="match status" value="1"/>
</dbReference>
<dbReference type="CDD" id="cd06225">
    <property type="entry name" value="HAMP"/>
    <property type="match status" value="1"/>
</dbReference>
<dbReference type="InterPro" id="IPR004358">
    <property type="entry name" value="Sig_transdc_His_kin-like_C"/>
</dbReference>
<evidence type="ECO:0000313" key="18">
    <source>
        <dbReference type="Proteomes" id="UP000184241"/>
    </source>
</evidence>
<dbReference type="GO" id="GO:0005524">
    <property type="term" value="F:ATP binding"/>
    <property type="evidence" value="ECO:0007669"/>
    <property type="project" value="UniProtKB-KW"/>
</dbReference>
<dbReference type="GO" id="GO:0005886">
    <property type="term" value="C:plasma membrane"/>
    <property type="evidence" value="ECO:0007669"/>
    <property type="project" value="UniProtKB-SubCell"/>
</dbReference>
<keyword evidence="6" id="KW-0597">Phosphoprotein</keyword>
<comment type="subcellular location">
    <subcellularLocation>
        <location evidence="2">Cell membrane</location>
    </subcellularLocation>
    <subcellularLocation>
        <location evidence="3">Membrane raft</location>
        <topology evidence="3">Multi-pass membrane protein</topology>
    </subcellularLocation>
</comment>
<evidence type="ECO:0000256" key="10">
    <source>
        <dbReference type="ARBA" id="ARBA00022840"/>
    </source>
</evidence>
<evidence type="ECO:0000256" key="12">
    <source>
        <dbReference type="ARBA" id="ARBA00023136"/>
    </source>
</evidence>
<protein>
    <recommendedName>
        <fullName evidence="4">histidine kinase</fullName>
        <ecNumber evidence="4">2.7.13.3</ecNumber>
    </recommendedName>
</protein>
<dbReference type="GO" id="GO:0045121">
    <property type="term" value="C:membrane raft"/>
    <property type="evidence" value="ECO:0007669"/>
    <property type="project" value="UniProtKB-SubCell"/>
</dbReference>
<organism evidence="17 18">
    <name type="scientific">Clostridium intestinale DSM 6191</name>
    <dbReference type="NCBI Taxonomy" id="1121320"/>
    <lineage>
        <taxon>Bacteria</taxon>
        <taxon>Bacillati</taxon>
        <taxon>Bacillota</taxon>
        <taxon>Clostridia</taxon>
        <taxon>Eubacteriales</taxon>
        <taxon>Clostridiaceae</taxon>
        <taxon>Clostridium</taxon>
    </lineage>
</organism>
<dbReference type="SUPFAM" id="SSF158472">
    <property type="entry name" value="HAMP domain-like"/>
    <property type="match status" value="1"/>
</dbReference>
<feature type="domain" description="Histidine kinase" evidence="14">
    <location>
        <begin position="352"/>
        <end position="565"/>
    </location>
</feature>
<dbReference type="GO" id="GO:0004721">
    <property type="term" value="F:phosphoprotein phosphatase activity"/>
    <property type="evidence" value="ECO:0007669"/>
    <property type="project" value="TreeGrafter"/>
</dbReference>
<dbReference type="Pfam" id="PF00512">
    <property type="entry name" value="HisKA"/>
    <property type="match status" value="1"/>
</dbReference>
<evidence type="ECO:0000256" key="8">
    <source>
        <dbReference type="ARBA" id="ARBA00022741"/>
    </source>
</evidence>
<proteinExistence type="predicted"/>
<comment type="catalytic activity">
    <reaction evidence="1">
        <text>ATP + protein L-histidine = ADP + protein N-phospho-L-histidine.</text>
        <dbReference type="EC" id="2.7.13.3"/>
    </reaction>
</comment>
<dbReference type="InterPro" id="IPR036890">
    <property type="entry name" value="HATPase_C_sf"/>
</dbReference>
<feature type="domain" description="HAMP" evidence="16">
    <location>
        <begin position="177"/>
        <end position="229"/>
    </location>
</feature>
<dbReference type="SMART" id="SM00387">
    <property type="entry name" value="HATPase_c"/>
    <property type="match status" value="1"/>
</dbReference>
<evidence type="ECO:0000256" key="4">
    <source>
        <dbReference type="ARBA" id="ARBA00012438"/>
    </source>
</evidence>
<evidence type="ECO:0000259" key="15">
    <source>
        <dbReference type="PROSITE" id="PS50112"/>
    </source>
</evidence>
<dbReference type="InterPro" id="IPR003660">
    <property type="entry name" value="HAMP_dom"/>
</dbReference>
<evidence type="ECO:0000313" key="17">
    <source>
        <dbReference type="EMBL" id="SHH48160.1"/>
    </source>
</evidence>
<feature type="transmembrane region" description="Helical" evidence="13">
    <location>
        <begin position="6"/>
        <end position="28"/>
    </location>
</feature>
<dbReference type="SUPFAM" id="SSF47384">
    <property type="entry name" value="Homodimeric domain of signal transducing histidine kinase"/>
    <property type="match status" value="1"/>
</dbReference>
<keyword evidence="10" id="KW-0067">ATP-binding</keyword>
<dbReference type="Gene3D" id="3.30.565.10">
    <property type="entry name" value="Histidine kinase-like ATPase, C-terminal domain"/>
    <property type="match status" value="1"/>
</dbReference>
<name>A0A1M5TC17_9CLOT</name>
<dbReference type="PROSITE" id="PS50112">
    <property type="entry name" value="PAS"/>
    <property type="match status" value="1"/>
</dbReference>
<keyword evidence="9 17" id="KW-0418">Kinase</keyword>
<dbReference type="CDD" id="cd00082">
    <property type="entry name" value="HisKA"/>
    <property type="match status" value="1"/>
</dbReference>
<evidence type="ECO:0000256" key="3">
    <source>
        <dbReference type="ARBA" id="ARBA00004314"/>
    </source>
</evidence>
<keyword evidence="11" id="KW-0902">Two-component regulatory system</keyword>
<accession>A0A1M5TC17</accession>
<dbReference type="InterPro" id="IPR003661">
    <property type="entry name" value="HisK_dim/P_dom"/>
</dbReference>
<evidence type="ECO:0000256" key="1">
    <source>
        <dbReference type="ARBA" id="ARBA00000085"/>
    </source>
</evidence>
<keyword evidence="7" id="KW-0808">Transferase</keyword>
<dbReference type="FunFam" id="3.30.565.10:FF:000023">
    <property type="entry name" value="PAS domain-containing sensor histidine kinase"/>
    <property type="match status" value="1"/>
</dbReference>
<dbReference type="Pfam" id="PF00672">
    <property type="entry name" value="HAMP"/>
    <property type="match status" value="1"/>
</dbReference>
<dbReference type="SUPFAM" id="SSF55785">
    <property type="entry name" value="PYP-like sensor domain (PAS domain)"/>
    <property type="match status" value="1"/>
</dbReference>
<dbReference type="PROSITE" id="PS50109">
    <property type="entry name" value="HIS_KIN"/>
    <property type="match status" value="1"/>
</dbReference>
<feature type="domain" description="PAS" evidence="15">
    <location>
        <begin position="234"/>
        <end position="274"/>
    </location>
</feature>
<feature type="transmembrane region" description="Helical" evidence="13">
    <location>
        <begin position="156"/>
        <end position="176"/>
    </location>
</feature>
<evidence type="ECO:0000256" key="6">
    <source>
        <dbReference type="ARBA" id="ARBA00022553"/>
    </source>
</evidence>
<evidence type="ECO:0000256" key="2">
    <source>
        <dbReference type="ARBA" id="ARBA00004236"/>
    </source>
</evidence>
<dbReference type="Gene3D" id="1.10.287.130">
    <property type="match status" value="1"/>
</dbReference>
<evidence type="ECO:0000256" key="7">
    <source>
        <dbReference type="ARBA" id="ARBA00022679"/>
    </source>
</evidence>
<keyword evidence="12 13" id="KW-0472">Membrane</keyword>
<dbReference type="CDD" id="cd00075">
    <property type="entry name" value="HATPase"/>
    <property type="match status" value="1"/>
</dbReference>
<reference evidence="17 18" key="1">
    <citation type="submission" date="2016-11" db="EMBL/GenBank/DDBJ databases">
        <authorList>
            <person name="Jaros S."/>
            <person name="Januszkiewicz K."/>
            <person name="Wedrychowicz H."/>
        </authorList>
    </citation>
    <scope>NUCLEOTIDE SEQUENCE [LARGE SCALE GENOMIC DNA]</scope>
    <source>
        <strain evidence="17 18">DSM 6191</strain>
    </source>
</reference>
<sequence>MKKKILITVIIAILFALIVISSSFIAIVNYRYIDSSKETLKFYNDLIKYSDLSKIENLKELVKADEEAKQVRITYILPDGTVVYDTNVDKSTLENHNNREEVKEAEEKGEGSAVRYSTTLKKTLVYYATKLNDGSIIRTSIAIENTKVFKDGLLKYYLIILAIVISISIIISLKLIRVILEPVREMEFITSRIARGELNRRVKILSNDELGTLGKTFNNMADQLQGKINEVLDKQNRLEAILQSMDSGVIAVDRKHNVIMMNHYSKKIFGIKKDIIGEPLMDHIRDFELDLLFEKKDVRVHEIKIIWPKESILRIRTADIINGLDYIGTVAVLQDITDIRRLENIRSQFVANVSHELKTPLTSIKGFAETLKYVKDDENRERFLNIINDEAERLTRLINDILTLSNIEQKGDVFKEEFFPNDVIDDVFILMNNLIEDKKIKLEFENNNTKYLYGSRDGFKQMLINLIENAIKYSEEGDKVTFRSYNLDSKLVIEVEDTGCGIPESEIPRIFERFYRVDKARSRAKGGTGLGLAIVKHIVKNFNGDITVNSVLGKGSNFIVKIKHI</sequence>
<dbReference type="InterPro" id="IPR050351">
    <property type="entry name" value="BphY/WalK/GraS-like"/>
</dbReference>
<dbReference type="GO" id="GO:0016036">
    <property type="term" value="P:cellular response to phosphate starvation"/>
    <property type="evidence" value="ECO:0007669"/>
    <property type="project" value="TreeGrafter"/>
</dbReference>
<dbReference type="PROSITE" id="PS50885">
    <property type="entry name" value="HAMP"/>
    <property type="match status" value="1"/>
</dbReference>
<dbReference type="FunFam" id="1.10.287.130:FF:000001">
    <property type="entry name" value="Two-component sensor histidine kinase"/>
    <property type="match status" value="1"/>
</dbReference>
<keyword evidence="13" id="KW-1133">Transmembrane helix</keyword>
<dbReference type="SMART" id="SM00388">
    <property type="entry name" value="HisKA"/>
    <property type="match status" value="1"/>
</dbReference>
<dbReference type="InterPro" id="IPR000014">
    <property type="entry name" value="PAS"/>
</dbReference>
<keyword evidence="13" id="KW-0812">Transmembrane</keyword>
<dbReference type="RefSeq" id="WP_073015864.1">
    <property type="nucleotide sequence ID" value="NZ_FQXU01000003.1"/>
</dbReference>
<dbReference type="PANTHER" id="PTHR45453:SF1">
    <property type="entry name" value="PHOSPHATE REGULON SENSOR PROTEIN PHOR"/>
    <property type="match status" value="1"/>
</dbReference>
<dbReference type="Pfam" id="PF02518">
    <property type="entry name" value="HATPase_c"/>
    <property type="match status" value="1"/>
</dbReference>
<evidence type="ECO:0000256" key="9">
    <source>
        <dbReference type="ARBA" id="ARBA00022777"/>
    </source>
</evidence>
<keyword evidence="5" id="KW-1003">Cell membrane</keyword>
<dbReference type="InterPro" id="IPR005467">
    <property type="entry name" value="His_kinase_dom"/>
</dbReference>
<dbReference type="InterPro" id="IPR003594">
    <property type="entry name" value="HATPase_dom"/>
</dbReference>
<evidence type="ECO:0000259" key="16">
    <source>
        <dbReference type="PROSITE" id="PS50885"/>
    </source>
</evidence>
<dbReference type="EMBL" id="FQXU01000003">
    <property type="protein sequence ID" value="SHH48160.1"/>
    <property type="molecule type" value="Genomic_DNA"/>
</dbReference>
<dbReference type="SMART" id="SM00304">
    <property type="entry name" value="HAMP"/>
    <property type="match status" value="1"/>
</dbReference>
<dbReference type="AlphaFoldDB" id="A0A1M5TC17"/>
<dbReference type="SUPFAM" id="SSF55874">
    <property type="entry name" value="ATPase domain of HSP90 chaperone/DNA topoisomerase II/histidine kinase"/>
    <property type="match status" value="1"/>
</dbReference>
<dbReference type="Pfam" id="PF13188">
    <property type="entry name" value="PAS_8"/>
    <property type="match status" value="1"/>
</dbReference>
<dbReference type="Gene3D" id="3.30.450.20">
    <property type="entry name" value="PAS domain"/>
    <property type="match status" value="1"/>
</dbReference>
<keyword evidence="8" id="KW-0547">Nucleotide-binding</keyword>
<gene>
    <name evidence="17" type="ORF">SAMN02745941_00161</name>
</gene>